<dbReference type="PANTHER" id="PTHR43420:SF3">
    <property type="entry name" value="N-ACETYLTRANSFERASE DOMAIN-CONTAINING PROTEIN"/>
    <property type="match status" value="1"/>
</dbReference>
<keyword evidence="2" id="KW-0012">Acyltransferase</keyword>
<evidence type="ECO:0000259" key="3">
    <source>
        <dbReference type="PROSITE" id="PS51186"/>
    </source>
</evidence>
<reference evidence="5" key="1">
    <citation type="journal article" date="2019" name="Int. J. Syst. Evol. Microbiol.">
        <title>The Global Catalogue of Microorganisms (GCM) 10K type strain sequencing project: providing services to taxonomists for standard genome sequencing and annotation.</title>
        <authorList>
            <consortium name="The Broad Institute Genomics Platform"/>
            <consortium name="The Broad Institute Genome Sequencing Center for Infectious Disease"/>
            <person name="Wu L."/>
            <person name="Ma J."/>
        </authorList>
    </citation>
    <scope>NUCLEOTIDE SEQUENCE [LARGE SCALE GENOMIC DNA]</scope>
    <source>
        <strain evidence="5">JCM 17441</strain>
    </source>
</reference>
<dbReference type="InterPro" id="IPR016181">
    <property type="entry name" value="Acyl_CoA_acyltransferase"/>
</dbReference>
<dbReference type="SUPFAM" id="SSF55729">
    <property type="entry name" value="Acyl-CoA N-acyltransferases (Nat)"/>
    <property type="match status" value="1"/>
</dbReference>
<dbReference type="InterPro" id="IPR013653">
    <property type="entry name" value="GCN5-like_dom"/>
</dbReference>
<evidence type="ECO:0000313" key="5">
    <source>
        <dbReference type="Proteomes" id="UP001500620"/>
    </source>
</evidence>
<accession>A0ABP8DBM5</accession>
<comment type="caution">
    <text evidence="4">The sequence shown here is derived from an EMBL/GenBank/DDBJ whole genome shotgun (WGS) entry which is preliminary data.</text>
</comment>
<sequence length="229" mass="24434">MAADHVLDAPIWAALHHAQRDLAEITGHAARFHPDVAPFYAVAPGAGSAVWPDLAKLAGPRAPVTLFGEVAPPPPGWRVTFELGIVQLAEASIEAGPDPEAVVLTPADMPEMLDLVARTDPGPFRPRTIETGTYLGLRHEGALIAMAGERTRPPGWTEVSAVCTDPAYRGRGLASRLVRAVVHGVRARGERAFLHSAATNTSAIRLYEALGFELRSTTRVRSYTLVDAG</sequence>
<keyword evidence="1" id="KW-0808">Transferase</keyword>
<evidence type="ECO:0000313" key="4">
    <source>
        <dbReference type="EMBL" id="GAA4252079.1"/>
    </source>
</evidence>
<dbReference type="Pfam" id="PF08445">
    <property type="entry name" value="FR47"/>
    <property type="match status" value="1"/>
</dbReference>
<evidence type="ECO:0000256" key="2">
    <source>
        <dbReference type="ARBA" id="ARBA00023315"/>
    </source>
</evidence>
<dbReference type="RefSeq" id="WP_345129295.1">
    <property type="nucleotide sequence ID" value="NZ_BAABAT010000012.1"/>
</dbReference>
<name>A0ABP8DBM5_9ACTN</name>
<dbReference type="Proteomes" id="UP001500620">
    <property type="component" value="Unassembled WGS sequence"/>
</dbReference>
<dbReference type="PROSITE" id="PS51186">
    <property type="entry name" value="GNAT"/>
    <property type="match status" value="1"/>
</dbReference>
<evidence type="ECO:0000256" key="1">
    <source>
        <dbReference type="ARBA" id="ARBA00022679"/>
    </source>
</evidence>
<dbReference type="EMBL" id="BAABAT010000012">
    <property type="protein sequence ID" value="GAA4252079.1"/>
    <property type="molecule type" value="Genomic_DNA"/>
</dbReference>
<proteinExistence type="predicted"/>
<dbReference type="InterPro" id="IPR050680">
    <property type="entry name" value="YpeA/RimI_acetyltransf"/>
</dbReference>
<feature type="domain" description="N-acetyltransferase" evidence="3">
    <location>
        <begin position="99"/>
        <end position="229"/>
    </location>
</feature>
<dbReference type="Gene3D" id="3.40.630.30">
    <property type="match status" value="1"/>
</dbReference>
<gene>
    <name evidence="4" type="ORF">GCM10022255_047190</name>
</gene>
<dbReference type="InterPro" id="IPR000182">
    <property type="entry name" value="GNAT_dom"/>
</dbReference>
<keyword evidence="5" id="KW-1185">Reference proteome</keyword>
<dbReference type="PANTHER" id="PTHR43420">
    <property type="entry name" value="ACETYLTRANSFERASE"/>
    <property type="match status" value="1"/>
</dbReference>
<dbReference type="CDD" id="cd04301">
    <property type="entry name" value="NAT_SF"/>
    <property type="match status" value="1"/>
</dbReference>
<organism evidence="4 5">
    <name type="scientific">Dactylosporangium darangshiense</name>
    <dbReference type="NCBI Taxonomy" id="579108"/>
    <lineage>
        <taxon>Bacteria</taxon>
        <taxon>Bacillati</taxon>
        <taxon>Actinomycetota</taxon>
        <taxon>Actinomycetes</taxon>
        <taxon>Micromonosporales</taxon>
        <taxon>Micromonosporaceae</taxon>
        <taxon>Dactylosporangium</taxon>
    </lineage>
</organism>
<protein>
    <submittedName>
        <fullName evidence="4">GNAT family N-acetyltransferase</fullName>
    </submittedName>
</protein>